<dbReference type="Gene3D" id="3.30.1490.20">
    <property type="entry name" value="ATP-grasp fold, A domain"/>
    <property type="match status" value="1"/>
</dbReference>
<comment type="catalytic activity">
    <reaction evidence="13">
        <text>2 D-alanine + ATP = D-alanyl-D-alanine + ADP + phosphate + H(+)</text>
        <dbReference type="Rhea" id="RHEA:11224"/>
        <dbReference type="ChEBI" id="CHEBI:15378"/>
        <dbReference type="ChEBI" id="CHEBI:30616"/>
        <dbReference type="ChEBI" id="CHEBI:43474"/>
        <dbReference type="ChEBI" id="CHEBI:57416"/>
        <dbReference type="ChEBI" id="CHEBI:57822"/>
        <dbReference type="ChEBI" id="CHEBI:456216"/>
        <dbReference type="EC" id="6.3.2.4"/>
    </reaction>
</comment>
<protein>
    <recommendedName>
        <fullName evidence="13">D-alanine--D-alanine ligase</fullName>
        <ecNumber evidence="13">6.3.2.4</ecNumber>
    </recommendedName>
    <alternativeName>
        <fullName evidence="13">D-Ala-D-Ala ligase</fullName>
    </alternativeName>
    <alternativeName>
        <fullName evidence="13">D-alanylalanine synthetase</fullName>
    </alternativeName>
</protein>
<dbReference type="PROSITE" id="PS00843">
    <property type="entry name" value="DALA_DALA_LIGASE_1"/>
    <property type="match status" value="1"/>
</dbReference>
<keyword evidence="12 13" id="KW-0961">Cell wall biogenesis/degradation</keyword>
<evidence type="ECO:0000313" key="17">
    <source>
        <dbReference type="Proteomes" id="UP001426770"/>
    </source>
</evidence>
<dbReference type="SUPFAM" id="SSF56059">
    <property type="entry name" value="Glutathione synthetase ATP-binding domain-like"/>
    <property type="match status" value="1"/>
</dbReference>
<keyword evidence="17" id="KW-1185">Reference proteome</keyword>
<comment type="subcellular location">
    <subcellularLocation>
        <location evidence="13">Cytoplasm</location>
    </subcellularLocation>
</comment>
<dbReference type="InterPro" id="IPR011127">
    <property type="entry name" value="Dala_Dala_lig_N"/>
</dbReference>
<keyword evidence="5" id="KW-0479">Metal-binding</keyword>
<dbReference type="PANTHER" id="PTHR23132">
    <property type="entry name" value="D-ALANINE--D-ALANINE LIGASE"/>
    <property type="match status" value="1"/>
</dbReference>
<evidence type="ECO:0000256" key="2">
    <source>
        <dbReference type="ARBA" id="ARBA00001946"/>
    </source>
</evidence>
<dbReference type="InterPro" id="IPR011095">
    <property type="entry name" value="Dala_Dala_lig_C"/>
</dbReference>
<evidence type="ECO:0000256" key="14">
    <source>
        <dbReference type="PROSITE-ProRule" id="PRU00409"/>
    </source>
</evidence>
<keyword evidence="6 14" id="KW-0547">Nucleotide-binding</keyword>
<dbReference type="InterPro" id="IPR005905">
    <property type="entry name" value="D_ala_D_ala"/>
</dbReference>
<comment type="cofactor">
    <cofactor evidence="2">
        <name>Mg(2+)</name>
        <dbReference type="ChEBI" id="CHEBI:18420"/>
    </cofactor>
</comment>
<evidence type="ECO:0000256" key="10">
    <source>
        <dbReference type="ARBA" id="ARBA00022984"/>
    </source>
</evidence>
<dbReference type="PROSITE" id="PS50975">
    <property type="entry name" value="ATP_GRASP"/>
    <property type="match status" value="1"/>
</dbReference>
<keyword evidence="9 13" id="KW-0133">Cell shape</keyword>
<dbReference type="Pfam" id="PF07478">
    <property type="entry name" value="Dala_Dala_lig_C"/>
    <property type="match status" value="1"/>
</dbReference>
<evidence type="ECO:0000256" key="13">
    <source>
        <dbReference type="HAMAP-Rule" id="MF_00047"/>
    </source>
</evidence>
<feature type="domain" description="ATP-grasp" evidence="15">
    <location>
        <begin position="152"/>
        <end position="357"/>
    </location>
</feature>
<dbReference type="Gene3D" id="3.40.50.20">
    <property type="match status" value="1"/>
</dbReference>
<comment type="similarity">
    <text evidence="3 13">Belongs to the D-alanine--D-alanine ligase family.</text>
</comment>
<evidence type="ECO:0000256" key="4">
    <source>
        <dbReference type="ARBA" id="ARBA00022598"/>
    </source>
</evidence>
<accession>A0ABP9WJL3</accession>
<dbReference type="NCBIfam" id="TIGR01205">
    <property type="entry name" value="D_ala_D_alaTIGR"/>
    <property type="match status" value="1"/>
</dbReference>
<keyword evidence="11" id="KW-0464">Manganese</keyword>
<name>A0ABP9WJL3_9MICO</name>
<keyword evidence="8" id="KW-0460">Magnesium</keyword>
<comment type="caution">
    <text evidence="16">The sequence shown here is derived from an EMBL/GenBank/DDBJ whole genome shotgun (WGS) entry which is preliminary data.</text>
</comment>
<dbReference type="HAMAP" id="MF_00047">
    <property type="entry name" value="Dala_Dala_lig"/>
    <property type="match status" value="1"/>
</dbReference>
<reference evidence="16 17" key="1">
    <citation type="submission" date="2024-02" db="EMBL/GenBank/DDBJ databases">
        <title>Lysinimicrobium sediminis NBRC 112286.</title>
        <authorList>
            <person name="Ichikawa N."/>
            <person name="Katano-Makiyama Y."/>
            <person name="Hidaka K."/>
        </authorList>
    </citation>
    <scope>NUCLEOTIDE SEQUENCE [LARGE SCALE GENOMIC DNA]</scope>
    <source>
        <strain evidence="16 17">NBRC 112286</strain>
    </source>
</reference>
<dbReference type="Gene3D" id="3.30.470.20">
    <property type="entry name" value="ATP-grasp fold, B domain"/>
    <property type="match status" value="1"/>
</dbReference>
<comment type="cofactor">
    <cofactor evidence="1">
        <name>Mn(2+)</name>
        <dbReference type="ChEBI" id="CHEBI:29035"/>
    </cofactor>
</comment>
<dbReference type="PROSITE" id="PS00844">
    <property type="entry name" value="DALA_DALA_LIGASE_2"/>
    <property type="match status" value="1"/>
</dbReference>
<keyword evidence="7 14" id="KW-0067">ATP-binding</keyword>
<dbReference type="InterPro" id="IPR013815">
    <property type="entry name" value="ATP_grasp_subdomain_1"/>
</dbReference>
<gene>
    <name evidence="16" type="primary">ddl_2</name>
    <name evidence="13" type="synonym">ddl</name>
    <name evidence="16" type="ORF">Lsed01_02236</name>
</gene>
<dbReference type="InterPro" id="IPR000291">
    <property type="entry name" value="D-Ala_lig_Van_CS"/>
</dbReference>
<evidence type="ECO:0000256" key="5">
    <source>
        <dbReference type="ARBA" id="ARBA00022723"/>
    </source>
</evidence>
<dbReference type="PANTHER" id="PTHR23132:SF25">
    <property type="entry name" value="D-ALANINE--D-ALANINE LIGASE A"/>
    <property type="match status" value="1"/>
</dbReference>
<dbReference type="NCBIfam" id="NF002528">
    <property type="entry name" value="PRK01966.1-4"/>
    <property type="match status" value="1"/>
</dbReference>
<dbReference type="RefSeq" id="WP_286215483.1">
    <property type="nucleotide sequence ID" value="NZ_AP027736.1"/>
</dbReference>
<dbReference type="EMBL" id="BAABRR010000013">
    <property type="protein sequence ID" value="GAA5519779.1"/>
    <property type="molecule type" value="Genomic_DNA"/>
</dbReference>
<dbReference type="SUPFAM" id="SSF52440">
    <property type="entry name" value="PreATP-grasp domain"/>
    <property type="match status" value="1"/>
</dbReference>
<evidence type="ECO:0000256" key="8">
    <source>
        <dbReference type="ARBA" id="ARBA00022842"/>
    </source>
</evidence>
<sequence length="367" mass="38472">MAASTARPTVAVVFGGRSSEHGVSCVTAGGVLGAIDRDTWDVVAVGITREGRWTPVSSDPAQWRIIDGRMPEVLATDEAVVTPRAAGSGQWTVVTDAGQTRDFAHVDVVFPLLHGPWGEDGTIQGALELTDTRYVGSGVLASAAGMDKVFMKTVFRGAGLPVTPDVVVTPTVGVSEQREQIEALGLPVFVKPARAGSSMGISKVSDWAALDAAVADAQKHDPKVLIEAAVVGREIETAVLATPDGLLTSPAGEIITGGDHDFYDFEAKYLDEAAVTLLCPTELEPAVAATVADYARRAFRAIDAESLARVDVFVTDTGDVVVNEINTMPGFTPTSMYPRMAAAAGISYPALVETLLTVALERPVGLR</sequence>
<dbReference type="PIRSF" id="PIRSF039102">
    <property type="entry name" value="Ddl/VanB"/>
    <property type="match status" value="1"/>
</dbReference>
<dbReference type="InterPro" id="IPR016185">
    <property type="entry name" value="PreATP-grasp_dom_sf"/>
</dbReference>
<evidence type="ECO:0000256" key="12">
    <source>
        <dbReference type="ARBA" id="ARBA00023316"/>
    </source>
</evidence>
<keyword evidence="13" id="KW-0963">Cytoplasm</keyword>
<dbReference type="EC" id="6.3.2.4" evidence="13"/>
<evidence type="ECO:0000256" key="3">
    <source>
        <dbReference type="ARBA" id="ARBA00010871"/>
    </source>
</evidence>
<evidence type="ECO:0000259" key="15">
    <source>
        <dbReference type="PROSITE" id="PS50975"/>
    </source>
</evidence>
<dbReference type="GO" id="GO:0016874">
    <property type="term" value="F:ligase activity"/>
    <property type="evidence" value="ECO:0007669"/>
    <property type="project" value="UniProtKB-KW"/>
</dbReference>
<dbReference type="Proteomes" id="UP001426770">
    <property type="component" value="Unassembled WGS sequence"/>
</dbReference>
<comment type="function">
    <text evidence="13">Cell wall formation.</text>
</comment>
<comment type="pathway">
    <text evidence="13">Cell wall biogenesis; peptidoglycan biosynthesis.</text>
</comment>
<evidence type="ECO:0000256" key="11">
    <source>
        <dbReference type="ARBA" id="ARBA00023211"/>
    </source>
</evidence>
<evidence type="ECO:0000256" key="1">
    <source>
        <dbReference type="ARBA" id="ARBA00001936"/>
    </source>
</evidence>
<keyword evidence="4 13" id="KW-0436">Ligase</keyword>
<keyword evidence="10 13" id="KW-0573">Peptidoglycan synthesis</keyword>
<evidence type="ECO:0000256" key="6">
    <source>
        <dbReference type="ARBA" id="ARBA00022741"/>
    </source>
</evidence>
<proteinExistence type="inferred from homology"/>
<evidence type="ECO:0000256" key="9">
    <source>
        <dbReference type="ARBA" id="ARBA00022960"/>
    </source>
</evidence>
<dbReference type="Pfam" id="PF01820">
    <property type="entry name" value="Dala_Dala_lig_N"/>
    <property type="match status" value="1"/>
</dbReference>
<dbReference type="InterPro" id="IPR011761">
    <property type="entry name" value="ATP-grasp"/>
</dbReference>
<organism evidence="16 17">
    <name type="scientific">Demequina sediminis</name>
    <dbReference type="NCBI Taxonomy" id="1930058"/>
    <lineage>
        <taxon>Bacteria</taxon>
        <taxon>Bacillati</taxon>
        <taxon>Actinomycetota</taxon>
        <taxon>Actinomycetes</taxon>
        <taxon>Micrococcales</taxon>
        <taxon>Demequinaceae</taxon>
        <taxon>Demequina</taxon>
    </lineage>
</organism>
<evidence type="ECO:0000256" key="7">
    <source>
        <dbReference type="ARBA" id="ARBA00022840"/>
    </source>
</evidence>
<evidence type="ECO:0000313" key="16">
    <source>
        <dbReference type="EMBL" id="GAA5519779.1"/>
    </source>
</evidence>